<accession>A0A2M4DER8</accession>
<reference evidence="2" key="1">
    <citation type="submission" date="2018-01" db="EMBL/GenBank/DDBJ databases">
        <title>An insight into the sialome of Amazonian anophelines.</title>
        <authorList>
            <person name="Ribeiro J.M."/>
            <person name="Scarpassa V."/>
            <person name="Calvo E."/>
        </authorList>
    </citation>
    <scope>NUCLEOTIDE SEQUENCE</scope>
</reference>
<protein>
    <submittedName>
        <fullName evidence="2">Putative secreted protein</fullName>
    </submittedName>
</protein>
<feature type="signal peptide" evidence="1">
    <location>
        <begin position="1"/>
        <end position="33"/>
    </location>
</feature>
<dbReference type="EMBL" id="GGFL01011886">
    <property type="protein sequence ID" value="MBW76064.1"/>
    <property type="molecule type" value="Transcribed_RNA"/>
</dbReference>
<organism evidence="2">
    <name type="scientific">Anopheles darlingi</name>
    <name type="common">Mosquito</name>
    <dbReference type="NCBI Taxonomy" id="43151"/>
    <lineage>
        <taxon>Eukaryota</taxon>
        <taxon>Metazoa</taxon>
        <taxon>Ecdysozoa</taxon>
        <taxon>Arthropoda</taxon>
        <taxon>Hexapoda</taxon>
        <taxon>Insecta</taxon>
        <taxon>Pterygota</taxon>
        <taxon>Neoptera</taxon>
        <taxon>Endopterygota</taxon>
        <taxon>Diptera</taxon>
        <taxon>Nematocera</taxon>
        <taxon>Culicoidea</taxon>
        <taxon>Culicidae</taxon>
        <taxon>Anophelinae</taxon>
        <taxon>Anopheles</taxon>
    </lineage>
</organism>
<name>A0A2M4DER8_ANODA</name>
<feature type="chain" id="PRO_5014617377" evidence="1">
    <location>
        <begin position="34"/>
        <end position="91"/>
    </location>
</feature>
<proteinExistence type="predicted"/>
<dbReference type="AlphaFoldDB" id="A0A2M4DER8"/>
<sequence>MDAVALLVISSPPSHRSPRVLSLLFALLATRLARPWQVCSHGVVVRVLFRGKVKAWLAFFINLLYETQPHTQQTGAPLLHHTSAGTTLRRE</sequence>
<evidence type="ECO:0000313" key="2">
    <source>
        <dbReference type="EMBL" id="MBW76064.1"/>
    </source>
</evidence>
<evidence type="ECO:0000256" key="1">
    <source>
        <dbReference type="SAM" id="SignalP"/>
    </source>
</evidence>
<keyword evidence="1" id="KW-0732">Signal</keyword>